<dbReference type="STRING" id="1123010.SAMN02745724_02130"/>
<dbReference type="Proteomes" id="UP000198862">
    <property type="component" value="Unassembled WGS sequence"/>
</dbReference>
<sequence length="211" mass="22840">MVNVMSDDKKWSLSMHHIECCNCSHGCGCQFSGFPDSTSGGCEALLGFLVKSGQLNNLDLSGLKIVFAATWPKAIHEGNGKGALFICSEATEEQVTAIATIFSGQAGGMPFEGLATTFSEFEGPLVKKITMNIDDKYSSFSVESILKVQQTPLINPMNGEDQNVHITYPDGGFFWNDGIIGTSSEMSIKHNSLDFQHVGRFAAKAEVEWAN</sequence>
<organism evidence="1 2">
    <name type="scientific">Pseudoalteromonas denitrificans DSM 6059</name>
    <dbReference type="NCBI Taxonomy" id="1123010"/>
    <lineage>
        <taxon>Bacteria</taxon>
        <taxon>Pseudomonadati</taxon>
        <taxon>Pseudomonadota</taxon>
        <taxon>Gammaproteobacteria</taxon>
        <taxon>Alteromonadales</taxon>
        <taxon>Pseudoalteromonadaceae</taxon>
        <taxon>Pseudoalteromonas</taxon>
    </lineage>
</organism>
<keyword evidence="2" id="KW-1185">Reference proteome</keyword>
<dbReference type="Pfam" id="PF07040">
    <property type="entry name" value="DUF1326"/>
    <property type="match status" value="1"/>
</dbReference>
<evidence type="ECO:0000313" key="1">
    <source>
        <dbReference type="EMBL" id="SFC62136.1"/>
    </source>
</evidence>
<evidence type="ECO:0000313" key="2">
    <source>
        <dbReference type="Proteomes" id="UP000198862"/>
    </source>
</evidence>
<accession>A0A1I1KMN7</accession>
<dbReference type="InterPro" id="IPR009758">
    <property type="entry name" value="DUF1326"/>
</dbReference>
<name>A0A1I1KMN7_9GAMM</name>
<gene>
    <name evidence="1" type="ORF">SAMN02745724_02130</name>
</gene>
<evidence type="ECO:0008006" key="3">
    <source>
        <dbReference type="Google" id="ProtNLM"/>
    </source>
</evidence>
<dbReference type="EMBL" id="FOLO01000013">
    <property type="protein sequence ID" value="SFC62136.1"/>
    <property type="molecule type" value="Genomic_DNA"/>
</dbReference>
<dbReference type="InterPro" id="IPR014581">
    <property type="entry name" value="UCP033303"/>
</dbReference>
<dbReference type="PIRSF" id="PIRSF033303">
    <property type="entry name" value="UCP033303"/>
    <property type="match status" value="1"/>
</dbReference>
<proteinExistence type="predicted"/>
<dbReference type="AlphaFoldDB" id="A0A1I1KMN7"/>
<protein>
    <recommendedName>
        <fullName evidence="3">DUF1326 domain-containing protein</fullName>
    </recommendedName>
</protein>
<reference evidence="1 2" key="1">
    <citation type="submission" date="2016-10" db="EMBL/GenBank/DDBJ databases">
        <authorList>
            <person name="de Groot N.N."/>
        </authorList>
    </citation>
    <scope>NUCLEOTIDE SEQUENCE [LARGE SCALE GENOMIC DNA]</scope>
    <source>
        <strain evidence="1 2">DSM 6059</strain>
    </source>
</reference>